<proteinExistence type="predicted"/>
<evidence type="ECO:0000313" key="2">
    <source>
        <dbReference type="Proteomes" id="UP000032266"/>
    </source>
</evidence>
<evidence type="ECO:0000313" key="1">
    <source>
        <dbReference type="EMBL" id="AJQ94246.1"/>
    </source>
</evidence>
<protein>
    <submittedName>
        <fullName evidence="1">Uncharacterized protein</fullName>
    </submittedName>
</protein>
<organism evidence="1 2">
    <name type="scientific">Gynuella sunshinyii YC6258</name>
    <dbReference type="NCBI Taxonomy" id="1445510"/>
    <lineage>
        <taxon>Bacteria</taxon>
        <taxon>Pseudomonadati</taxon>
        <taxon>Pseudomonadota</taxon>
        <taxon>Gammaproteobacteria</taxon>
        <taxon>Oceanospirillales</taxon>
        <taxon>Saccharospirillaceae</taxon>
        <taxon>Gynuella</taxon>
    </lineage>
</organism>
<dbReference type="HOGENOM" id="CLU_2954062_0_0_6"/>
<dbReference type="RefSeq" id="WP_044616816.1">
    <property type="nucleotide sequence ID" value="NZ_CP007142.1"/>
</dbReference>
<accession>A0A0C5VJ34</accession>
<keyword evidence="2" id="KW-1185">Reference proteome</keyword>
<sequence length="59" mass="6543">MKHKGITKKAGFFESTTRKTTVYISSMRVPPSGEADEIIAEKGSFLELSVMNRPISEPL</sequence>
<dbReference type="KEGG" id="gsn:YC6258_02208"/>
<name>A0A0C5VJ34_9GAMM</name>
<reference evidence="1 2" key="1">
    <citation type="submission" date="2014-01" db="EMBL/GenBank/DDBJ databases">
        <title>Full genme sequencing of cellulolytic bacterium Gynuella sunshinyii YC6258T gen. nov., sp. nov.</title>
        <authorList>
            <person name="Khan H."/>
            <person name="Chung E.J."/>
            <person name="Chung Y.R."/>
        </authorList>
    </citation>
    <scope>NUCLEOTIDE SEQUENCE [LARGE SCALE GENOMIC DNA]</scope>
    <source>
        <strain evidence="1 2">YC6258</strain>
    </source>
</reference>
<gene>
    <name evidence="1" type="ORF">YC6258_02208</name>
</gene>
<dbReference type="Proteomes" id="UP000032266">
    <property type="component" value="Chromosome"/>
</dbReference>
<dbReference type="EMBL" id="CP007142">
    <property type="protein sequence ID" value="AJQ94246.1"/>
    <property type="molecule type" value="Genomic_DNA"/>
</dbReference>
<dbReference type="AlphaFoldDB" id="A0A0C5VJ34"/>
<dbReference type="STRING" id="1445510.YC6258_02208"/>